<gene>
    <name evidence="2" type="ORF">CW311_18295</name>
</gene>
<evidence type="ECO:0000313" key="3">
    <source>
        <dbReference type="Proteomes" id="UP000233553"/>
    </source>
</evidence>
<dbReference type="AlphaFoldDB" id="A0A2N0WAJ8"/>
<dbReference type="Proteomes" id="UP000233553">
    <property type="component" value="Unassembled WGS sequence"/>
</dbReference>
<name>A0A2N0WAJ8_9GAMM</name>
<protein>
    <submittedName>
        <fullName evidence="2">Uncharacterized protein</fullName>
    </submittedName>
</protein>
<proteinExistence type="predicted"/>
<sequence>MTTFHTVSFKRTVLATLVGLCLSPSAFALQEISDEALSQTTGEGIAILPTNFDFIFRGANTGNETNSALLNDRSKDTGYIHYLPVGGLTSLAQDTNKDGVVNASDHSVGKADIYLYGLALSKNNNNDTNSRFDSVSPQIASWGTAENPWVLKAKTAANVPNFAGVDGSVTYLNLEAPLYETGTKTGVDAYNLKLAFWADAFVRDQSKADGAIDQFNLGELFSTSDANRANRLRLQAIMNGFSVNGSSLQVFQTLAGSSNANGMSSFYNNTLGLAGVIRINSGDGANLKATYTDTQLGSIGTASAWTTIHNGQDATLGTSKTAATGSCGNAGTGAFDSTSTGCKFIVQKQTRTDTQQIKRVWNVPTNSVLRLSTRETTAYDCATNSAKCLETPALSSSATAPSFDANEGIFIYNPNINLVLGGLYQPVILGSNGRNFSLEIARIPNNPAIYKKIYTDYTGADTSYLGSTCNVYQCGTSDIAGYQGGSARTDYSTAALSGKKLATHSSISLGSVYSSDGGKTLQAYKGTAGVDDAVGISFGNMQNPAGILSDVTTNTSTQVRYAQREMLTSTWRQNSRCTSSFLGNCTGVTNTNGSLYQWQYNNGTNLVNSTNGWTNTPTDAPVCSTSAFNGNSGCNNSSGTTPMYATVANRTWSDTNLNGAAWRTTANPILDSFIGSSNGTTGTVIPTTNTAPTPTIPNNNFGSAVIDGLLIQHLKITTTGL</sequence>
<accession>A0A2N0WAJ8</accession>
<feature type="chain" id="PRO_5014625052" evidence="1">
    <location>
        <begin position="29"/>
        <end position="721"/>
    </location>
</feature>
<evidence type="ECO:0000313" key="2">
    <source>
        <dbReference type="EMBL" id="PKF31452.1"/>
    </source>
</evidence>
<reference evidence="2 3" key="1">
    <citation type="submission" date="2017-12" db="EMBL/GenBank/DDBJ databases">
        <title>Draft Genome sequences of multiple microbial strains isolated from spacecraft associated surfaces.</title>
        <authorList>
            <person name="Seuylemezian A."/>
            <person name="Vaishampayan P."/>
            <person name="Venkateswaran K."/>
        </authorList>
    </citation>
    <scope>NUCLEOTIDE SEQUENCE [LARGE SCALE GENOMIC DNA]</scope>
    <source>
        <strain evidence="2 3">2P01AA</strain>
    </source>
</reference>
<dbReference type="EMBL" id="PISJ01000021">
    <property type="protein sequence ID" value="PKF31452.1"/>
    <property type="molecule type" value="Genomic_DNA"/>
</dbReference>
<organism evidence="2 3">
    <name type="scientific">Acinetobacter proteolyticus</name>
    <dbReference type="NCBI Taxonomy" id="1776741"/>
    <lineage>
        <taxon>Bacteria</taxon>
        <taxon>Pseudomonadati</taxon>
        <taxon>Pseudomonadota</taxon>
        <taxon>Gammaproteobacteria</taxon>
        <taxon>Moraxellales</taxon>
        <taxon>Moraxellaceae</taxon>
        <taxon>Acinetobacter</taxon>
    </lineage>
</organism>
<dbReference type="RefSeq" id="WP_101237444.1">
    <property type="nucleotide sequence ID" value="NZ_PISJ01000021.1"/>
</dbReference>
<comment type="caution">
    <text evidence="2">The sequence shown here is derived from an EMBL/GenBank/DDBJ whole genome shotgun (WGS) entry which is preliminary data.</text>
</comment>
<keyword evidence="1" id="KW-0732">Signal</keyword>
<evidence type="ECO:0000256" key="1">
    <source>
        <dbReference type="SAM" id="SignalP"/>
    </source>
</evidence>
<feature type="signal peptide" evidence="1">
    <location>
        <begin position="1"/>
        <end position="28"/>
    </location>
</feature>